<gene>
    <name evidence="5" type="ORF">FVR03_11050</name>
</gene>
<evidence type="ECO:0000313" key="6">
    <source>
        <dbReference type="Proteomes" id="UP000321926"/>
    </source>
</evidence>
<dbReference type="InterPro" id="IPR016039">
    <property type="entry name" value="Thiolase-like"/>
</dbReference>
<proteinExistence type="inferred from homology"/>
<dbReference type="InterPro" id="IPR020841">
    <property type="entry name" value="PKS_Beta-ketoAc_synthase_dom"/>
</dbReference>
<feature type="domain" description="Ketosynthase family 3 (KS3)" evidence="4">
    <location>
        <begin position="1"/>
        <end position="397"/>
    </location>
</feature>
<evidence type="ECO:0000256" key="2">
    <source>
        <dbReference type="ARBA" id="ARBA00022679"/>
    </source>
</evidence>
<dbReference type="PANTHER" id="PTHR11712">
    <property type="entry name" value="POLYKETIDE SYNTHASE-RELATED"/>
    <property type="match status" value="1"/>
</dbReference>
<accession>A0A5C8K998</accession>
<dbReference type="GO" id="GO:0004315">
    <property type="term" value="F:3-oxoacyl-[acyl-carrier-protein] synthase activity"/>
    <property type="evidence" value="ECO:0007669"/>
    <property type="project" value="TreeGrafter"/>
</dbReference>
<dbReference type="AlphaFoldDB" id="A0A5C8K998"/>
<keyword evidence="6" id="KW-1185">Reference proteome</keyword>
<protein>
    <submittedName>
        <fullName evidence="5">Beta-ketoacyl-ACP reductase</fullName>
    </submittedName>
</protein>
<dbReference type="InterPro" id="IPR014030">
    <property type="entry name" value="Ketoacyl_synth_N"/>
</dbReference>
<comment type="similarity">
    <text evidence="1 3">Belongs to the thiolase-like superfamily. Beta-ketoacyl-ACP synthases family.</text>
</comment>
<dbReference type="EMBL" id="VRTY01000036">
    <property type="protein sequence ID" value="TXK46090.1"/>
    <property type="molecule type" value="Genomic_DNA"/>
</dbReference>
<evidence type="ECO:0000313" key="5">
    <source>
        <dbReference type="EMBL" id="TXK46090.1"/>
    </source>
</evidence>
<dbReference type="Proteomes" id="UP000321926">
    <property type="component" value="Unassembled WGS sequence"/>
</dbReference>
<dbReference type="GO" id="GO:0006633">
    <property type="term" value="P:fatty acid biosynthetic process"/>
    <property type="evidence" value="ECO:0007669"/>
    <property type="project" value="TreeGrafter"/>
</dbReference>
<dbReference type="SUPFAM" id="SSF53901">
    <property type="entry name" value="Thiolase-like"/>
    <property type="match status" value="1"/>
</dbReference>
<dbReference type="OrthoDB" id="1141849at2"/>
<evidence type="ECO:0000259" key="4">
    <source>
        <dbReference type="PROSITE" id="PS52004"/>
    </source>
</evidence>
<dbReference type="PROSITE" id="PS52004">
    <property type="entry name" value="KS3_2"/>
    <property type="match status" value="1"/>
</dbReference>
<evidence type="ECO:0000256" key="3">
    <source>
        <dbReference type="RuleBase" id="RU003694"/>
    </source>
</evidence>
<evidence type="ECO:0000256" key="1">
    <source>
        <dbReference type="ARBA" id="ARBA00008467"/>
    </source>
</evidence>
<dbReference type="Gene3D" id="3.40.47.10">
    <property type="match status" value="2"/>
</dbReference>
<reference evidence="5 6" key="1">
    <citation type="submission" date="2019-08" db="EMBL/GenBank/DDBJ databases">
        <authorList>
            <person name="Shi S."/>
        </authorList>
    </citation>
    <scope>NUCLEOTIDE SEQUENCE [LARGE SCALE GENOMIC DNA]</scope>
    <source>
        <strain evidence="5 6">GY10130</strain>
    </source>
</reference>
<sequence length="398" mass="42096">MLSYKEHILIRGYGAVSALGHNQTTLADSFQKAEPAFQVRAFNGAETAVGALQPAADELLARLAHEKKAYQSLDRTVLLAMYVSRQAVKQAGWEQQKDIAVNIGSSRGATGLFEKYVQEFQQTGVVPVQTSPVTTLGNISSWVAQDLGSSGATLSHSVTCSTGIQAIANAFAWLKAGMATRFLAGAAEAPLTPFTIAQMKAIGIYSTTTGHYPCRPLNSEKQNTFVLGEGAAVFALEKVADHQVHQAALPAAVLESVGFGFEAITSKTGISRDGANFKQAVQEAIEKSGNTEPVDLVIMHAPGTVAGDSAEWQALVSLFGKETMPAVTSTKWLTGHTYGASACLSLAYALQVLQEQRVPAFPYPTRFSGGKAPSHIKRILITAAGFGGNAAALLVRKI</sequence>
<dbReference type="InterPro" id="IPR014031">
    <property type="entry name" value="Ketoacyl_synth_C"/>
</dbReference>
<dbReference type="InterPro" id="IPR000794">
    <property type="entry name" value="Beta-ketoacyl_synthase"/>
</dbReference>
<dbReference type="SMART" id="SM00825">
    <property type="entry name" value="PKS_KS"/>
    <property type="match status" value="1"/>
</dbReference>
<dbReference type="Pfam" id="PF02801">
    <property type="entry name" value="Ketoacyl-synt_C"/>
    <property type="match status" value="1"/>
</dbReference>
<keyword evidence="2 3" id="KW-0808">Transferase</keyword>
<dbReference type="Pfam" id="PF00109">
    <property type="entry name" value="ketoacyl-synt"/>
    <property type="match status" value="1"/>
</dbReference>
<comment type="caution">
    <text evidence="5">The sequence shown here is derived from an EMBL/GenBank/DDBJ whole genome shotgun (WGS) entry which is preliminary data.</text>
</comment>
<organism evidence="5 6">
    <name type="scientific">Pontibacter qinzhouensis</name>
    <dbReference type="NCBI Taxonomy" id="2603253"/>
    <lineage>
        <taxon>Bacteria</taxon>
        <taxon>Pseudomonadati</taxon>
        <taxon>Bacteroidota</taxon>
        <taxon>Cytophagia</taxon>
        <taxon>Cytophagales</taxon>
        <taxon>Hymenobacteraceae</taxon>
        <taxon>Pontibacter</taxon>
    </lineage>
</organism>
<name>A0A5C8K998_9BACT</name>
<dbReference type="PANTHER" id="PTHR11712:SF347">
    <property type="entry name" value="BETA KETOACYL-ACYL CARRIER PROTEIN SYNTHASE"/>
    <property type="match status" value="1"/>
</dbReference>